<protein>
    <submittedName>
        <fullName evidence="1">Uncharacterized protein</fullName>
    </submittedName>
</protein>
<dbReference type="EMBL" id="FXTE01000009">
    <property type="protein sequence ID" value="SMO78762.1"/>
    <property type="molecule type" value="Genomic_DNA"/>
</dbReference>
<sequence>MGLEYNVNSAEFEMFLEKRGFSEGEVQQNGTDSILFSDCFWRSRLVNPMSANVVDVCRAENGDFEVDYFLAHSGSSYRVQYENASEQLRAMCGWGKADFFVKDGGEISVHCNLNSDDYSWEYFR</sequence>
<evidence type="ECO:0000313" key="1">
    <source>
        <dbReference type="EMBL" id="SMO78762.1"/>
    </source>
</evidence>
<evidence type="ECO:0000313" key="2">
    <source>
        <dbReference type="Proteomes" id="UP000319555"/>
    </source>
</evidence>
<dbReference type="AlphaFoldDB" id="A0A521E4I4"/>
<reference evidence="1 2" key="1">
    <citation type="submission" date="2017-05" db="EMBL/GenBank/DDBJ databases">
        <authorList>
            <person name="Varghese N."/>
            <person name="Submissions S."/>
        </authorList>
    </citation>
    <scope>NUCLEOTIDE SEQUENCE [LARGE SCALE GENOMIC DNA]</scope>
    <source>
        <strain evidence="1 2">DSM 28009</strain>
    </source>
</reference>
<gene>
    <name evidence="1" type="ORF">SAMN06265380_10974</name>
</gene>
<dbReference type="Proteomes" id="UP000319555">
    <property type="component" value="Unassembled WGS sequence"/>
</dbReference>
<name>A0A521E4I4_9RHOB</name>
<organism evidence="1 2">
    <name type="scientific">Ruegeria faecimaris</name>
    <dbReference type="NCBI Taxonomy" id="686389"/>
    <lineage>
        <taxon>Bacteria</taxon>
        <taxon>Pseudomonadati</taxon>
        <taxon>Pseudomonadota</taxon>
        <taxon>Alphaproteobacteria</taxon>
        <taxon>Rhodobacterales</taxon>
        <taxon>Roseobacteraceae</taxon>
        <taxon>Ruegeria</taxon>
    </lineage>
</organism>
<proteinExistence type="predicted"/>
<keyword evidence="2" id="KW-1185">Reference proteome</keyword>
<accession>A0A521E4I4</accession>
<dbReference type="RefSeq" id="WP_142638350.1">
    <property type="nucleotide sequence ID" value="NZ_FXTE01000009.1"/>
</dbReference>